<reference evidence="3" key="2">
    <citation type="submission" date="2019-02" db="EMBL/GenBank/DDBJ databases">
        <title>Opniocepnalus argus Var Kimnra genome.</title>
        <authorList>
            <person name="Zhou C."/>
            <person name="Xiao S."/>
        </authorList>
    </citation>
    <scope>NUCLEOTIDE SEQUENCE [LARGE SCALE GENOMIC DNA]</scope>
</reference>
<organism evidence="2 3">
    <name type="scientific">Channa argus</name>
    <name type="common">Northern snakehead</name>
    <name type="synonym">Ophicephalus argus</name>
    <dbReference type="NCBI Taxonomy" id="215402"/>
    <lineage>
        <taxon>Eukaryota</taxon>
        <taxon>Metazoa</taxon>
        <taxon>Chordata</taxon>
        <taxon>Craniata</taxon>
        <taxon>Vertebrata</taxon>
        <taxon>Euteleostomi</taxon>
        <taxon>Actinopterygii</taxon>
        <taxon>Neopterygii</taxon>
        <taxon>Teleostei</taxon>
        <taxon>Neoteleostei</taxon>
        <taxon>Acanthomorphata</taxon>
        <taxon>Anabantaria</taxon>
        <taxon>Anabantiformes</taxon>
        <taxon>Channoidei</taxon>
        <taxon>Channidae</taxon>
        <taxon>Channa</taxon>
    </lineage>
</organism>
<dbReference type="EMBL" id="CM015716">
    <property type="protein sequence ID" value="KAF3690142.1"/>
    <property type="molecule type" value="Genomic_DNA"/>
</dbReference>
<evidence type="ECO:0000313" key="2">
    <source>
        <dbReference type="EMBL" id="KAF3690142.1"/>
    </source>
</evidence>
<reference evidence="2 3" key="1">
    <citation type="submission" date="2019-02" db="EMBL/GenBank/DDBJ databases">
        <title>Opniocepnalus argus genome.</title>
        <authorList>
            <person name="Zhou C."/>
            <person name="Xiao S."/>
        </authorList>
    </citation>
    <scope>NUCLEOTIDE SEQUENCE [LARGE SCALE GENOMIC DNA]</scope>
    <source>
        <strain evidence="2">OARG1902GOOAL</strain>
        <tissue evidence="2">Muscle</tissue>
    </source>
</reference>
<sequence>MSQRFTVSKSDGDRRPSDIQGEVNQLFEGDDPPTRSGAEGTDSAGAEVVVVLKGRQGEKSVSGVDGIRRRRSTGLEEGKALAMGTTACHITGQAAKWKRAVCTLKTLCISISNQHGVRHGRATKKGGKKKTHRIHAVIYACDTKIKRRARREGGKKRSKDRNKETGRLYACCIGQECRCHSNQQPSIGIWSSEWNYCRGFDVQYTSGVSSYSFACSILDSQSVVRDTEPGNRSARVQILSTEYQINSPPHCDRCLWCSGQCNYKDNPEIGRQVLINKPGLEETTAQLCCVVTLMDNFEHLILPVKATRSSLTP</sequence>
<gene>
    <name evidence="2" type="ORF">EXN66_Car005814</name>
</gene>
<dbReference type="AlphaFoldDB" id="A0A6G1PIS0"/>
<accession>A0A6G1PIS0</accession>
<evidence type="ECO:0000256" key="1">
    <source>
        <dbReference type="SAM" id="MobiDB-lite"/>
    </source>
</evidence>
<proteinExistence type="predicted"/>
<keyword evidence="3" id="KW-1185">Reference proteome</keyword>
<evidence type="ECO:0000313" key="3">
    <source>
        <dbReference type="Proteomes" id="UP000503349"/>
    </source>
</evidence>
<feature type="region of interest" description="Disordered" evidence="1">
    <location>
        <begin position="1"/>
        <end position="44"/>
    </location>
</feature>
<name>A0A6G1PIS0_CHAAH</name>
<dbReference type="Proteomes" id="UP000503349">
    <property type="component" value="Chromosome 5"/>
</dbReference>
<protein>
    <submittedName>
        <fullName evidence="2">Uncharacterized protein</fullName>
    </submittedName>
</protein>